<evidence type="ECO:0000313" key="1">
    <source>
        <dbReference type="EMBL" id="WAJ26566.1"/>
    </source>
</evidence>
<proteinExistence type="predicted"/>
<dbReference type="Proteomes" id="UP001163223">
    <property type="component" value="Chromosome"/>
</dbReference>
<keyword evidence="2" id="KW-1185">Reference proteome</keyword>
<dbReference type="EMBL" id="CP113520">
    <property type="protein sequence ID" value="WAJ26566.1"/>
    <property type="molecule type" value="Genomic_DNA"/>
</dbReference>
<name>A0ACD4NIN2_9HYPH</name>
<gene>
    <name evidence="1" type="ORF">OXU80_16995</name>
</gene>
<protein>
    <submittedName>
        <fullName evidence="1">YbaN family protein</fullName>
    </submittedName>
</protein>
<accession>A0ACD4NIN2</accession>
<evidence type="ECO:0000313" key="2">
    <source>
        <dbReference type="Proteomes" id="UP001163223"/>
    </source>
</evidence>
<reference evidence="1" key="1">
    <citation type="submission" date="2022-11" db="EMBL/GenBank/DDBJ databases">
        <title>beta-Carotene-producing bacterium, Jeongeuplla avenae sp. nov., alleviates the salt stress of Arabidopsis seedlings.</title>
        <authorList>
            <person name="Jiang L."/>
            <person name="Lee J."/>
        </authorList>
    </citation>
    <scope>NUCLEOTIDE SEQUENCE</scope>
    <source>
        <strain evidence="1">DY_R2A_6</strain>
    </source>
</reference>
<sequence>MRAPMALLYRLLGMVALVLAIIGVLLPGLPATPFLLLAVWAFSRGAPAWAERIRRHPHLGPYLRNWSERRVVPPRAKLAAVVSMVASITLLWWTGAGLLLVAWVVLICSLVSGYLLTRPSA</sequence>
<organism evidence="1 2">
    <name type="scientific">Antarcticirhabdus aurantiaca</name>
    <dbReference type="NCBI Taxonomy" id="2606717"/>
    <lineage>
        <taxon>Bacteria</taxon>
        <taxon>Pseudomonadati</taxon>
        <taxon>Pseudomonadota</taxon>
        <taxon>Alphaproteobacteria</taxon>
        <taxon>Hyphomicrobiales</taxon>
        <taxon>Aurantimonadaceae</taxon>
        <taxon>Antarcticirhabdus</taxon>
    </lineage>
</organism>